<proteinExistence type="predicted"/>
<sequence>MDDRATFQQWCRTARTARYEGEISLLGLRPLLKAELQWGLHTHAARKDSARWQIGWIRALGHYCREHDLRCLDEIDLDDCSHTDRMIAGDIQSELRRTYFTPTDSRDAGFIETEHFGRRLSHTASYFDLTGVEVRWLRDLLWDHMAARLTSSKCPRSRKVFDGLRHGALALSAFLVLDAPKGGQDPRLLGAEHMQRFVADIRHREREQLPQLGWIRTDRPPSVVTEHTRRDIFNYARRILTDALASGETATLGLDPKFIAALPNGGDNKKISRNPFTDEVARALADEANLARLDAKELDPLGAGYRDIWETILATGRRCSEVLRLRLDCIGRYNGLPMLWHDQTKVGNFNAGIRIPERIYNRLDERRRKTLVIFEHAAGRNPTPAERTTLALFPSRCVNHGGVRSIAYTGFNRAFRTWVDSLDLGHCVPHQARHTLATKLLKHGATLTHIRQYLGQVSERMAEHYTKVAGSELDDILQIVWVAGPGTPTPGKLLSTDLTAPLDKHKALAMAVNLSRTSTPSEGGFCTFQPVVDGGACPRKLDCENCDRFVMSGADLLYWRRKQEQWHSIAERAPDDATADYLHKVFEPTALAITGLEKALAGLGLLEEALALDLRRPQDYFHRVWNVGFLADDLAKTADADHPAIEDGDLA</sequence>
<evidence type="ECO:0000313" key="3">
    <source>
        <dbReference type="EMBL" id="ONF72715.1"/>
    </source>
</evidence>
<dbReference type="Pfam" id="PF00589">
    <property type="entry name" value="Phage_integrase"/>
    <property type="match status" value="1"/>
</dbReference>
<name>A0A1W2M0F1_9PSEU</name>
<dbReference type="AlphaFoldDB" id="A0A1W2M0F1"/>
<evidence type="ECO:0000259" key="2">
    <source>
        <dbReference type="PROSITE" id="PS51898"/>
    </source>
</evidence>
<dbReference type="InterPro" id="IPR011010">
    <property type="entry name" value="DNA_brk_join_enz"/>
</dbReference>
<reference evidence="3 4" key="1">
    <citation type="submission" date="2016-12" db="EMBL/GenBank/DDBJ databases">
        <title>Amycolatopsis keratiniphila subsp. keratiniphila genome sequencing and assembly.</title>
        <authorList>
            <person name="Mayilraj S."/>
            <person name="Kaur N."/>
        </authorList>
    </citation>
    <scope>NUCLEOTIDE SEQUENCE [LARGE SCALE GENOMIC DNA]</scope>
    <source>
        <strain evidence="3 4">DSM 44409</strain>
    </source>
</reference>
<dbReference type="CDD" id="cd00397">
    <property type="entry name" value="DNA_BRE_C"/>
    <property type="match status" value="1"/>
</dbReference>
<evidence type="ECO:0000313" key="4">
    <source>
        <dbReference type="Proteomes" id="UP000076660"/>
    </source>
</evidence>
<comment type="caution">
    <text evidence="3">The sequence shown here is derived from an EMBL/GenBank/DDBJ whole genome shotgun (WGS) entry which is preliminary data.</text>
</comment>
<keyword evidence="1" id="KW-0233">DNA recombination</keyword>
<gene>
    <name evidence="3" type="ORF">AVR91_0208995</name>
</gene>
<dbReference type="GO" id="GO:0003677">
    <property type="term" value="F:DNA binding"/>
    <property type="evidence" value="ECO:0007669"/>
    <property type="project" value="InterPro"/>
</dbReference>
<dbReference type="Gene3D" id="1.10.443.10">
    <property type="entry name" value="Intergrase catalytic core"/>
    <property type="match status" value="1"/>
</dbReference>
<dbReference type="Proteomes" id="UP000076660">
    <property type="component" value="Unassembled WGS sequence"/>
</dbReference>
<dbReference type="PROSITE" id="PS51898">
    <property type="entry name" value="TYR_RECOMBINASE"/>
    <property type="match status" value="1"/>
</dbReference>
<dbReference type="InterPro" id="IPR013762">
    <property type="entry name" value="Integrase-like_cat_sf"/>
</dbReference>
<organism evidence="3 4">
    <name type="scientific">Amycolatopsis keratiniphila subsp. keratiniphila</name>
    <dbReference type="NCBI Taxonomy" id="227715"/>
    <lineage>
        <taxon>Bacteria</taxon>
        <taxon>Bacillati</taxon>
        <taxon>Actinomycetota</taxon>
        <taxon>Actinomycetes</taxon>
        <taxon>Pseudonocardiales</taxon>
        <taxon>Pseudonocardiaceae</taxon>
        <taxon>Amycolatopsis</taxon>
        <taxon>Amycolatopsis japonica group</taxon>
    </lineage>
</organism>
<protein>
    <submittedName>
        <fullName evidence="3">Transposase</fullName>
    </submittedName>
</protein>
<feature type="domain" description="Tyr recombinase" evidence="2">
    <location>
        <begin position="279"/>
        <end position="478"/>
    </location>
</feature>
<evidence type="ECO:0000256" key="1">
    <source>
        <dbReference type="ARBA" id="ARBA00023172"/>
    </source>
</evidence>
<accession>A0A1W2M0F1</accession>
<dbReference type="EMBL" id="LQMT02000010">
    <property type="protein sequence ID" value="ONF72715.1"/>
    <property type="molecule type" value="Genomic_DNA"/>
</dbReference>
<dbReference type="InterPro" id="IPR002104">
    <property type="entry name" value="Integrase_catalytic"/>
</dbReference>
<dbReference type="GO" id="GO:0006310">
    <property type="term" value="P:DNA recombination"/>
    <property type="evidence" value="ECO:0007669"/>
    <property type="project" value="UniProtKB-KW"/>
</dbReference>
<dbReference type="SUPFAM" id="SSF56349">
    <property type="entry name" value="DNA breaking-rejoining enzymes"/>
    <property type="match status" value="1"/>
</dbReference>
<dbReference type="GO" id="GO:0015074">
    <property type="term" value="P:DNA integration"/>
    <property type="evidence" value="ECO:0007669"/>
    <property type="project" value="InterPro"/>
</dbReference>